<dbReference type="RefSeq" id="WP_196607912.1">
    <property type="nucleotide sequence ID" value="NZ_VRYY01000019.1"/>
</dbReference>
<dbReference type="Pfam" id="PF07963">
    <property type="entry name" value="N_methyl"/>
    <property type="match status" value="1"/>
</dbReference>
<reference evidence="2 3" key="1">
    <citation type="submission" date="2019-08" db="EMBL/GenBank/DDBJ databases">
        <authorList>
            <person name="Luo N."/>
        </authorList>
    </citation>
    <scope>NUCLEOTIDE SEQUENCE [LARGE SCALE GENOMIC DNA]</scope>
    <source>
        <strain evidence="2 3">NCIMB 9442</strain>
    </source>
</reference>
<dbReference type="Proteomes" id="UP001194469">
    <property type="component" value="Unassembled WGS sequence"/>
</dbReference>
<feature type="transmembrane region" description="Helical" evidence="1">
    <location>
        <begin position="12"/>
        <end position="34"/>
    </location>
</feature>
<name>A0ABS0IZN3_9BACT</name>
<keyword evidence="1" id="KW-0472">Membrane</keyword>
<accession>A0ABS0IZN3</accession>
<proteinExistence type="predicted"/>
<gene>
    <name evidence="2" type="ORF">FVW20_00985</name>
</gene>
<dbReference type="SUPFAM" id="SSF54523">
    <property type="entry name" value="Pili subunits"/>
    <property type="match status" value="1"/>
</dbReference>
<keyword evidence="3" id="KW-1185">Reference proteome</keyword>
<evidence type="ECO:0000313" key="3">
    <source>
        <dbReference type="Proteomes" id="UP001194469"/>
    </source>
</evidence>
<keyword evidence="1" id="KW-0812">Transmembrane</keyword>
<dbReference type="NCBIfam" id="TIGR02532">
    <property type="entry name" value="IV_pilin_GFxxxE"/>
    <property type="match status" value="1"/>
</dbReference>
<dbReference type="InterPro" id="IPR012902">
    <property type="entry name" value="N_methyl_site"/>
</dbReference>
<protein>
    <submittedName>
        <fullName evidence="2">Prepilin-type N-terminal cleavage/methylation domain-containing protein</fullName>
    </submittedName>
</protein>
<sequence length="142" mass="14878">MTQSKKDRKKEQGFTLIEIVAVLVILGILAAVAIPRYFDMQAAAAARTIDATAAELQARVTQEFARQLLLPANNGNCGDALEAVTAANIGALGNGWTYTVANLIPIAAAEAGTAKDVTFANAGLTFEAAADMTRNIQIPNCN</sequence>
<keyword evidence="1" id="KW-1133">Transmembrane helix</keyword>
<dbReference type="PROSITE" id="PS00409">
    <property type="entry name" value="PROKAR_NTER_METHYL"/>
    <property type="match status" value="1"/>
</dbReference>
<dbReference type="InterPro" id="IPR045584">
    <property type="entry name" value="Pilin-like"/>
</dbReference>
<evidence type="ECO:0000256" key="1">
    <source>
        <dbReference type="SAM" id="Phobius"/>
    </source>
</evidence>
<comment type="caution">
    <text evidence="2">The sequence shown here is derived from an EMBL/GenBank/DDBJ whole genome shotgun (WGS) entry which is preliminary data.</text>
</comment>
<dbReference type="EMBL" id="VRYY01000019">
    <property type="protein sequence ID" value="MBG3875636.1"/>
    <property type="molecule type" value="Genomic_DNA"/>
</dbReference>
<evidence type="ECO:0000313" key="2">
    <source>
        <dbReference type="EMBL" id="MBG3875636.1"/>
    </source>
</evidence>
<organism evidence="2 3">
    <name type="scientific">Nitratidesulfovibrio oxamicus</name>
    <dbReference type="NCBI Taxonomy" id="32016"/>
    <lineage>
        <taxon>Bacteria</taxon>
        <taxon>Pseudomonadati</taxon>
        <taxon>Thermodesulfobacteriota</taxon>
        <taxon>Desulfovibrionia</taxon>
        <taxon>Desulfovibrionales</taxon>
        <taxon>Desulfovibrionaceae</taxon>
        <taxon>Nitratidesulfovibrio</taxon>
    </lineage>
</organism>
<dbReference type="Gene3D" id="3.30.700.10">
    <property type="entry name" value="Glycoprotein, Type 4 Pilin"/>
    <property type="match status" value="1"/>
</dbReference>